<dbReference type="Gene3D" id="2.60.120.10">
    <property type="entry name" value="Jelly Rolls"/>
    <property type="match status" value="1"/>
</dbReference>
<dbReference type="HOGENOM" id="CLU_085376_1_2_11"/>
<dbReference type="InterPro" id="IPR001387">
    <property type="entry name" value="Cro/C1-type_HTH"/>
</dbReference>
<reference evidence="4 5" key="1">
    <citation type="journal article" date="2009" name="Stand. Genomic Sci.">
        <title>Complete genome sequence of Beutenbergia cavernae type strain (HKI 0122).</title>
        <authorList>
            <person name="Land M."/>
            <person name="Pukall R."/>
            <person name="Abt B."/>
            <person name="Goker M."/>
            <person name="Rohde M."/>
            <person name="Glavina Del Rio T."/>
            <person name="Tice H."/>
            <person name="Copeland A."/>
            <person name="Cheng J.F."/>
            <person name="Lucas S."/>
            <person name="Chen F."/>
            <person name="Nolan M."/>
            <person name="Bruce D."/>
            <person name="Goodwin L."/>
            <person name="Pitluck S."/>
            <person name="Ivanova N."/>
            <person name="Mavromatis K."/>
            <person name="Ovchinnikova G."/>
            <person name="Pati A."/>
            <person name="Chen A."/>
            <person name="Palaniappan K."/>
            <person name="Hauser L."/>
            <person name="Chang Y.J."/>
            <person name="Jefferies C.C."/>
            <person name="Saunders E."/>
            <person name="Brettin T."/>
            <person name="Detter J.C."/>
            <person name="Han C."/>
            <person name="Chain P."/>
            <person name="Bristow J."/>
            <person name="Eisen J.A."/>
            <person name="Markowitz V."/>
            <person name="Hugenholtz P."/>
            <person name="Kyrpides N.C."/>
            <person name="Klenk H.P."/>
            <person name="Lapidus A."/>
        </authorList>
    </citation>
    <scope>NUCLEOTIDE SEQUENCE [LARGE SCALE GENOMIC DNA]</scope>
    <source>
        <strain evidence="5">ATCC BAA-8 / DSM 12333 / NBRC 16432</strain>
    </source>
</reference>
<dbReference type="InterPro" id="IPR010982">
    <property type="entry name" value="Lambda_DNA-bd_dom_sf"/>
</dbReference>
<dbReference type="InterPro" id="IPR050807">
    <property type="entry name" value="TransReg_Diox_bact_type"/>
</dbReference>
<dbReference type="SUPFAM" id="SSF47413">
    <property type="entry name" value="lambda repressor-like DNA-binding domains"/>
    <property type="match status" value="1"/>
</dbReference>
<dbReference type="InterPro" id="IPR011051">
    <property type="entry name" value="RmlC_Cupin_sf"/>
</dbReference>
<dbReference type="PANTHER" id="PTHR46797:SF1">
    <property type="entry name" value="METHYLPHOSPHONATE SYNTHASE"/>
    <property type="match status" value="1"/>
</dbReference>
<gene>
    <name evidence="4" type="ordered locus">Bcav_0165</name>
</gene>
<dbReference type="PANTHER" id="PTHR46797">
    <property type="entry name" value="HTH-TYPE TRANSCRIPTIONAL REGULATOR"/>
    <property type="match status" value="1"/>
</dbReference>
<accession>C5BVJ0</accession>
<evidence type="ECO:0000256" key="2">
    <source>
        <dbReference type="SAM" id="MobiDB-lite"/>
    </source>
</evidence>
<dbReference type="InterPro" id="IPR014710">
    <property type="entry name" value="RmlC-like_jellyroll"/>
</dbReference>
<feature type="region of interest" description="Disordered" evidence="2">
    <location>
        <begin position="1"/>
        <end position="23"/>
    </location>
</feature>
<dbReference type="eggNOG" id="COG1917">
    <property type="taxonomic scope" value="Bacteria"/>
</dbReference>
<dbReference type="InterPro" id="IPR013096">
    <property type="entry name" value="Cupin_2"/>
</dbReference>
<dbReference type="Pfam" id="PF07883">
    <property type="entry name" value="Cupin_2"/>
    <property type="match status" value="1"/>
</dbReference>
<dbReference type="CDD" id="cd02209">
    <property type="entry name" value="cupin_XRE_C"/>
    <property type="match status" value="1"/>
</dbReference>
<dbReference type="KEGG" id="bcv:Bcav_0165"/>
<organism evidence="4 5">
    <name type="scientific">Beutenbergia cavernae (strain ATCC BAA-8 / DSM 12333 / CCUG 43141 / JCM 11478 / NBRC 16432 / NCIMB 13614 / HKI 0122)</name>
    <dbReference type="NCBI Taxonomy" id="471853"/>
    <lineage>
        <taxon>Bacteria</taxon>
        <taxon>Bacillati</taxon>
        <taxon>Actinomycetota</taxon>
        <taxon>Actinomycetes</taxon>
        <taxon>Micrococcales</taxon>
        <taxon>Beutenbergiaceae</taxon>
        <taxon>Beutenbergia</taxon>
    </lineage>
</organism>
<dbReference type="AlphaFoldDB" id="C5BVJ0"/>
<dbReference type="Proteomes" id="UP000007962">
    <property type="component" value="Chromosome"/>
</dbReference>
<evidence type="ECO:0000259" key="3">
    <source>
        <dbReference type="PROSITE" id="PS50943"/>
    </source>
</evidence>
<proteinExistence type="predicted"/>
<dbReference type="PROSITE" id="PS50943">
    <property type="entry name" value="HTH_CROC1"/>
    <property type="match status" value="1"/>
</dbReference>
<name>C5BVJ0_BEUC1</name>
<dbReference type="EMBL" id="CP001618">
    <property type="protein sequence ID" value="ACQ78430.1"/>
    <property type="molecule type" value="Genomic_DNA"/>
</dbReference>
<dbReference type="GO" id="GO:0003700">
    <property type="term" value="F:DNA-binding transcription factor activity"/>
    <property type="evidence" value="ECO:0007669"/>
    <property type="project" value="TreeGrafter"/>
</dbReference>
<sequence length="201" mass="21646">MHGRDTYSLTEHVHRNETSPGGHVLGDRLRDLRRQHGLTLRDVAGQTGLSVALLSQIENGRTDPSITSLRKLARAFDAEVATLFHEPDAPSVHISRPGERFLLSAPAGLIAYERVTPGRGDLEVLRSVLAPGDVSAEGPRGHASTECVYVLAGEVVVTIGESDHRLVAGEAATFDSRQPHRYRNDSAANAEILVVVTPPTP</sequence>
<evidence type="ECO:0000313" key="4">
    <source>
        <dbReference type="EMBL" id="ACQ78430.1"/>
    </source>
</evidence>
<dbReference type="SUPFAM" id="SSF51182">
    <property type="entry name" value="RmlC-like cupins"/>
    <property type="match status" value="1"/>
</dbReference>
<keyword evidence="5" id="KW-1185">Reference proteome</keyword>
<feature type="domain" description="HTH cro/C1-type" evidence="3">
    <location>
        <begin position="29"/>
        <end position="83"/>
    </location>
</feature>
<keyword evidence="1" id="KW-0238">DNA-binding</keyword>
<evidence type="ECO:0000313" key="5">
    <source>
        <dbReference type="Proteomes" id="UP000007962"/>
    </source>
</evidence>
<dbReference type="eggNOG" id="COG1396">
    <property type="taxonomic scope" value="Bacteria"/>
</dbReference>
<dbReference type="STRING" id="471853.Bcav_0165"/>
<dbReference type="GO" id="GO:0005829">
    <property type="term" value="C:cytosol"/>
    <property type="evidence" value="ECO:0007669"/>
    <property type="project" value="TreeGrafter"/>
</dbReference>
<dbReference type="SMART" id="SM00530">
    <property type="entry name" value="HTH_XRE"/>
    <property type="match status" value="1"/>
</dbReference>
<evidence type="ECO:0000256" key="1">
    <source>
        <dbReference type="ARBA" id="ARBA00023125"/>
    </source>
</evidence>
<dbReference type="CDD" id="cd00093">
    <property type="entry name" value="HTH_XRE"/>
    <property type="match status" value="1"/>
</dbReference>
<dbReference type="Pfam" id="PF13560">
    <property type="entry name" value="HTH_31"/>
    <property type="match status" value="1"/>
</dbReference>
<dbReference type="Gene3D" id="1.10.260.40">
    <property type="entry name" value="lambda repressor-like DNA-binding domains"/>
    <property type="match status" value="1"/>
</dbReference>
<protein>
    <submittedName>
        <fullName evidence="4">Transcriptional regulator, XRE family</fullName>
    </submittedName>
</protein>
<dbReference type="GO" id="GO:0003677">
    <property type="term" value="F:DNA binding"/>
    <property type="evidence" value="ECO:0007669"/>
    <property type="project" value="UniProtKB-KW"/>
</dbReference>